<evidence type="ECO:0000313" key="2">
    <source>
        <dbReference type="Proteomes" id="UP001164539"/>
    </source>
</evidence>
<reference evidence="1 2" key="1">
    <citation type="journal article" date="2023" name="Science">
        <title>Complex scaffold remodeling in plant triterpene biosynthesis.</title>
        <authorList>
            <person name="De La Pena R."/>
            <person name="Hodgson H."/>
            <person name="Liu J.C."/>
            <person name="Stephenson M.J."/>
            <person name="Martin A.C."/>
            <person name="Owen C."/>
            <person name="Harkess A."/>
            <person name="Leebens-Mack J."/>
            <person name="Jimenez L.E."/>
            <person name="Osbourn A."/>
            <person name="Sattely E.S."/>
        </authorList>
    </citation>
    <scope>NUCLEOTIDE SEQUENCE [LARGE SCALE GENOMIC DNA]</scope>
    <source>
        <strain evidence="2">cv. JPN11</strain>
        <tissue evidence="1">Leaf</tissue>
    </source>
</reference>
<protein>
    <submittedName>
        <fullName evidence="1">Uncharacterized protein</fullName>
    </submittedName>
</protein>
<organism evidence="1 2">
    <name type="scientific">Melia azedarach</name>
    <name type="common">Chinaberry tree</name>
    <dbReference type="NCBI Taxonomy" id="155640"/>
    <lineage>
        <taxon>Eukaryota</taxon>
        <taxon>Viridiplantae</taxon>
        <taxon>Streptophyta</taxon>
        <taxon>Embryophyta</taxon>
        <taxon>Tracheophyta</taxon>
        <taxon>Spermatophyta</taxon>
        <taxon>Magnoliopsida</taxon>
        <taxon>eudicotyledons</taxon>
        <taxon>Gunneridae</taxon>
        <taxon>Pentapetalae</taxon>
        <taxon>rosids</taxon>
        <taxon>malvids</taxon>
        <taxon>Sapindales</taxon>
        <taxon>Meliaceae</taxon>
        <taxon>Melia</taxon>
    </lineage>
</organism>
<sequence>MREKDQKADNDIIGVEERNGKKWDSDIIGVEERNGKKWDPEGRKRREVQLYCMRFRVRTIGRPGGLSCVSNGSGD</sequence>
<accession>A0ACC1XFL8</accession>
<evidence type="ECO:0000313" key="1">
    <source>
        <dbReference type="EMBL" id="KAJ4710095.1"/>
    </source>
</evidence>
<proteinExistence type="predicted"/>
<dbReference type="Proteomes" id="UP001164539">
    <property type="component" value="Chromosome 9"/>
</dbReference>
<dbReference type="EMBL" id="CM051402">
    <property type="protein sequence ID" value="KAJ4710095.1"/>
    <property type="molecule type" value="Genomic_DNA"/>
</dbReference>
<comment type="caution">
    <text evidence="1">The sequence shown here is derived from an EMBL/GenBank/DDBJ whole genome shotgun (WGS) entry which is preliminary data.</text>
</comment>
<name>A0ACC1XFL8_MELAZ</name>
<gene>
    <name evidence="1" type="ORF">OWV82_016322</name>
</gene>
<keyword evidence="2" id="KW-1185">Reference proteome</keyword>